<evidence type="ECO:0008006" key="3">
    <source>
        <dbReference type="Google" id="ProtNLM"/>
    </source>
</evidence>
<dbReference type="Pfam" id="PF04749">
    <property type="entry name" value="PLAC8"/>
    <property type="match status" value="2"/>
</dbReference>
<proteinExistence type="predicted"/>
<feature type="region of interest" description="Disordered" evidence="1">
    <location>
        <begin position="148"/>
        <end position="187"/>
    </location>
</feature>
<evidence type="ECO:0000313" key="2">
    <source>
        <dbReference type="EMBL" id="CAD9099433.1"/>
    </source>
</evidence>
<sequence>MEAQSLVPAQGTPAWQSGVCDCFNDGSICMQTTFCHICTASNIYRREERNQQSDADCETCCTLWCCSGCSYYTCLPVNSGLTFLFLSGMRRTLIQRYGIQGESFCTSCMMAVCCCLCTTCQVQREMAGRGQHCGGVCATPPQNQGRLPAAPPSNGAPVGAPPPPPPSQQQYDPAAKPGQYPAPHHQQQQQGFVVNATPVGPPPMAPWGSGICDCAGAPDFCEALFCSCCVLGRIGSKLDEERGIPGAQSGQIDAGTCVGSFCGEGLLHFMVRRQLIERYAITNETLLETCCYLMWCAPCTLAQTRREMGYRGEFPGGLCVKEAPVRPMPQQ</sequence>
<protein>
    <recommendedName>
        <fullName evidence="3">PLAC8 family protein</fullName>
    </recommendedName>
</protein>
<reference evidence="2" key="1">
    <citation type="submission" date="2021-01" db="EMBL/GenBank/DDBJ databases">
        <authorList>
            <person name="Corre E."/>
            <person name="Pelletier E."/>
            <person name="Niang G."/>
            <person name="Scheremetjew M."/>
            <person name="Finn R."/>
            <person name="Kale V."/>
            <person name="Holt S."/>
            <person name="Cochrane G."/>
            <person name="Meng A."/>
            <person name="Brown T."/>
            <person name="Cohen L."/>
        </authorList>
    </citation>
    <scope>NUCLEOTIDE SEQUENCE</scope>
    <source>
        <strain evidence="2">CCAP 1951/1</strain>
    </source>
</reference>
<dbReference type="InterPro" id="IPR006461">
    <property type="entry name" value="PLAC_motif_containing"/>
</dbReference>
<name>A0A7S1LB51_NEODS</name>
<gene>
    <name evidence="2" type="ORF">NDES1114_LOCUS6397</name>
</gene>
<evidence type="ECO:0000256" key="1">
    <source>
        <dbReference type="SAM" id="MobiDB-lite"/>
    </source>
</evidence>
<dbReference type="PANTHER" id="PTHR15907">
    <property type="entry name" value="DUF614 FAMILY PROTEIN-RELATED"/>
    <property type="match status" value="1"/>
</dbReference>
<dbReference type="AlphaFoldDB" id="A0A7S1LB51"/>
<dbReference type="EMBL" id="HBGF01009641">
    <property type="protein sequence ID" value="CAD9099433.1"/>
    <property type="molecule type" value="Transcribed_RNA"/>
</dbReference>
<accession>A0A7S1LB51</accession>
<dbReference type="NCBIfam" id="TIGR01571">
    <property type="entry name" value="A_thal_Cys_rich"/>
    <property type="match status" value="2"/>
</dbReference>
<organism evidence="2">
    <name type="scientific">Neobodo designis</name>
    <name type="common">Flagellated protozoan</name>
    <name type="synonym">Bodo designis</name>
    <dbReference type="NCBI Taxonomy" id="312471"/>
    <lineage>
        <taxon>Eukaryota</taxon>
        <taxon>Discoba</taxon>
        <taxon>Euglenozoa</taxon>
        <taxon>Kinetoplastea</taxon>
        <taxon>Metakinetoplastina</taxon>
        <taxon>Neobodonida</taxon>
        <taxon>Neobodo</taxon>
    </lineage>
</organism>